<comment type="caution">
    <text evidence="3">The sequence shown here is derived from an EMBL/GenBank/DDBJ whole genome shotgun (WGS) entry which is preliminary data.</text>
</comment>
<evidence type="ECO:0000313" key="4">
    <source>
        <dbReference type="Proteomes" id="UP000265515"/>
    </source>
</evidence>
<dbReference type="GO" id="GO:0019888">
    <property type="term" value="F:protein phosphatase regulator activity"/>
    <property type="evidence" value="ECO:0007669"/>
    <property type="project" value="InterPro"/>
</dbReference>
<comment type="similarity">
    <text evidence="1">Belongs to the PPP4R2 family.</text>
</comment>
<dbReference type="GO" id="GO:0030289">
    <property type="term" value="C:protein phosphatase 4 complex"/>
    <property type="evidence" value="ECO:0007669"/>
    <property type="project" value="InterPro"/>
</dbReference>
<evidence type="ECO:0000313" key="3">
    <source>
        <dbReference type="EMBL" id="GBG74188.1"/>
    </source>
</evidence>
<feature type="compositionally biased region" description="Basic and acidic residues" evidence="2">
    <location>
        <begin position="402"/>
        <end position="416"/>
    </location>
</feature>
<sequence>MGLSPPGTEALVEFCRLDESRKEWTDELRRILEVTASTGNVWHDWEFLKKLLAFRLDQVLSDYNKKRYPSGGGEGPPRPLSTGESFEELRGRLHHSLSEFIDGPPFTIQRLSEVLLDPTSTYPTLEKVALAIEKLLSVTSTIQVSRHPFPLSPPSSLPTARGVCEGEICPPPPLPSSATDGFSEAADGAAVPPPTMIAVSQGLPRQQQHQPGQPSLLMSASTEANLVNAVLMSSSSSPPSSSSAEAEISEAMVLTSSLHASRSEEGNCVATPPSPPVVAAVVEGSRSSDDSPSDDQIMASLLETSPNDVMQVVGESGDLPTTPGASVSPVVDNMLSSDHNPSDDKARRRTPRTDTAADIDGVAPMEADTNLGTGGREDHPPSPLPPPTAPPASPQGEDTKEEDLRPACDGREDKAELMGSGNDATGAREHNISNTLSEEEEAQFLREAPSNMAGKDLVDCAVENVLKADRPGDGNDDQNHDVDMVDAADS</sequence>
<evidence type="ECO:0000256" key="1">
    <source>
        <dbReference type="ARBA" id="ARBA00009207"/>
    </source>
</evidence>
<feature type="compositionally biased region" description="Basic and acidic residues" evidence="2">
    <location>
        <begin position="467"/>
        <end position="483"/>
    </location>
</feature>
<organism evidence="3 4">
    <name type="scientific">Chara braunii</name>
    <name type="common">Braun's stonewort</name>
    <dbReference type="NCBI Taxonomy" id="69332"/>
    <lineage>
        <taxon>Eukaryota</taxon>
        <taxon>Viridiplantae</taxon>
        <taxon>Streptophyta</taxon>
        <taxon>Charophyceae</taxon>
        <taxon>Charales</taxon>
        <taxon>Characeae</taxon>
        <taxon>Chara</taxon>
    </lineage>
</organism>
<name>A0A388KW05_CHABU</name>
<feature type="compositionally biased region" description="Pro residues" evidence="2">
    <location>
        <begin position="381"/>
        <end position="393"/>
    </location>
</feature>
<reference evidence="3 4" key="1">
    <citation type="journal article" date="2018" name="Cell">
        <title>The Chara Genome: Secondary Complexity and Implications for Plant Terrestrialization.</title>
        <authorList>
            <person name="Nishiyama T."/>
            <person name="Sakayama H."/>
            <person name="Vries J.D."/>
            <person name="Buschmann H."/>
            <person name="Saint-Marcoux D."/>
            <person name="Ullrich K.K."/>
            <person name="Haas F.B."/>
            <person name="Vanderstraeten L."/>
            <person name="Becker D."/>
            <person name="Lang D."/>
            <person name="Vosolsobe S."/>
            <person name="Rombauts S."/>
            <person name="Wilhelmsson P.K.I."/>
            <person name="Janitza P."/>
            <person name="Kern R."/>
            <person name="Heyl A."/>
            <person name="Rumpler F."/>
            <person name="Villalobos L.I.A.C."/>
            <person name="Clay J.M."/>
            <person name="Skokan R."/>
            <person name="Toyoda A."/>
            <person name="Suzuki Y."/>
            <person name="Kagoshima H."/>
            <person name="Schijlen E."/>
            <person name="Tajeshwar N."/>
            <person name="Catarino B."/>
            <person name="Hetherington A.J."/>
            <person name="Saltykova A."/>
            <person name="Bonnot C."/>
            <person name="Breuninger H."/>
            <person name="Symeonidi A."/>
            <person name="Radhakrishnan G.V."/>
            <person name="Van Nieuwerburgh F."/>
            <person name="Deforce D."/>
            <person name="Chang C."/>
            <person name="Karol K.G."/>
            <person name="Hedrich R."/>
            <person name="Ulvskov P."/>
            <person name="Glockner G."/>
            <person name="Delwiche C.F."/>
            <person name="Petrasek J."/>
            <person name="Van de Peer Y."/>
            <person name="Friml J."/>
            <person name="Beilby M."/>
            <person name="Dolan L."/>
            <person name="Kohara Y."/>
            <person name="Sugano S."/>
            <person name="Fujiyama A."/>
            <person name="Delaux P.-M."/>
            <person name="Quint M."/>
            <person name="TheiBen G."/>
            <person name="Hagemann M."/>
            <person name="Harholt J."/>
            <person name="Dunand C."/>
            <person name="Zachgo S."/>
            <person name="Langdale J."/>
            <person name="Maumus F."/>
            <person name="Straeten D.V.D."/>
            <person name="Gould S.B."/>
            <person name="Rensing S.A."/>
        </authorList>
    </citation>
    <scope>NUCLEOTIDE SEQUENCE [LARGE SCALE GENOMIC DNA]</scope>
    <source>
        <strain evidence="3 4">S276</strain>
    </source>
</reference>
<dbReference type="InterPro" id="IPR015267">
    <property type="entry name" value="PPP4R2"/>
</dbReference>
<accession>A0A388KW05</accession>
<dbReference type="STRING" id="69332.A0A388KW05"/>
<gene>
    <name evidence="3" type="ORF">CBR_g17900</name>
</gene>
<dbReference type="AlphaFoldDB" id="A0A388KW05"/>
<dbReference type="Pfam" id="PF09184">
    <property type="entry name" value="PPP4R2"/>
    <property type="match status" value="1"/>
</dbReference>
<keyword evidence="4" id="KW-1185">Reference proteome</keyword>
<dbReference type="PANTHER" id="PTHR16487:SF0">
    <property type="entry name" value="PROTEIN PHOSPHATASE 4 REGULATORY SUBUNIT 2-RELATED"/>
    <property type="match status" value="1"/>
</dbReference>
<dbReference type="PANTHER" id="PTHR16487">
    <property type="entry name" value="PPP4R2-RELATED PROTEIN"/>
    <property type="match status" value="1"/>
</dbReference>
<feature type="region of interest" description="Disordered" evidence="2">
    <location>
        <begin position="311"/>
        <end position="451"/>
    </location>
</feature>
<dbReference type="GO" id="GO:0005737">
    <property type="term" value="C:cytoplasm"/>
    <property type="evidence" value="ECO:0007669"/>
    <property type="project" value="TreeGrafter"/>
</dbReference>
<evidence type="ECO:0000256" key="2">
    <source>
        <dbReference type="SAM" id="MobiDB-lite"/>
    </source>
</evidence>
<dbReference type="OrthoDB" id="341898at2759"/>
<proteinExistence type="inferred from homology"/>
<dbReference type="Gramene" id="GBG74188">
    <property type="protein sequence ID" value="GBG74188"/>
    <property type="gene ID" value="CBR_g17900"/>
</dbReference>
<dbReference type="Proteomes" id="UP000265515">
    <property type="component" value="Unassembled WGS sequence"/>
</dbReference>
<feature type="region of interest" description="Disordered" evidence="2">
    <location>
        <begin position="467"/>
        <end position="490"/>
    </location>
</feature>
<dbReference type="EMBL" id="BFEA01000198">
    <property type="protein sequence ID" value="GBG74188.1"/>
    <property type="molecule type" value="Genomic_DNA"/>
</dbReference>
<protein>
    <submittedName>
        <fullName evidence="3">Uncharacterized protein</fullName>
    </submittedName>
</protein>
<dbReference type="GO" id="GO:0005634">
    <property type="term" value="C:nucleus"/>
    <property type="evidence" value="ECO:0007669"/>
    <property type="project" value="TreeGrafter"/>
</dbReference>